<dbReference type="EC" id="3.1.3.48" evidence="2"/>
<comment type="catalytic activity">
    <reaction evidence="4">
        <text>O-phospho-L-tyrosyl-[protein] + H2O = L-tyrosyl-[protein] + phosphate</text>
        <dbReference type="Rhea" id="RHEA:10684"/>
        <dbReference type="Rhea" id="RHEA-COMP:10136"/>
        <dbReference type="Rhea" id="RHEA-COMP:20101"/>
        <dbReference type="ChEBI" id="CHEBI:15377"/>
        <dbReference type="ChEBI" id="CHEBI:43474"/>
        <dbReference type="ChEBI" id="CHEBI:46858"/>
        <dbReference type="ChEBI" id="CHEBI:61978"/>
        <dbReference type="EC" id="3.1.3.48"/>
    </reaction>
</comment>
<accession>A0A9X1V7F6</accession>
<organism evidence="5 6">
    <name type="scientific">Christiangramia lutea</name>
    <dbReference type="NCBI Taxonomy" id="1607951"/>
    <lineage>
        <taxon>Bacteria</taxon>
        <taxon>Pseudomonadati</taxon>
        <taxon>Bacteroidota</taxon>
        <taxon>Flavobacteriia</taxon>
        <taxon>Flavobacteriales</taxon>
        <taxon>Flavobacteriaceae</taxon>
        <taxon>Christiangramia</taxon>
    </lineage>
</organism>
<proteinExistence type="inferred from homology"/>
<evidence type="ECO:0000256" key="2">
    <source>
        <dbReference type="ARBA" id="ARBA00013064"/>
    </source>
</evidence>
<gene>
    <name evidence="5" type="ORF">ML462_11640</name>
</gene>
<dbReference type="Proteomes" id="UP001139226">
    <property type="component" value="Unassembled WGS sequence"/>
</dbReference>
<dbReference type="GO" id="GO:0004725">
    <property type="term" value="F:protein tyrosine phosphatase activity"/>
    <property type="evidence" value="ECO:0007669"/>
    <property type="project" value="UniProtKB-EC"/>
</dbReference>
<comment type="caution">
    <text evidence="5">The sequence shown here is derived from an EMBL/GenBank/DDBJ whole genome shotgun (WGS) entry which is preliminary data.</text>
</comment>
<dbReference type="PIRSF" id="PIRSF016557">
    <property type="entry name" value="Caps_synth_CpsB"/>
    <property type="match status" value="1"/>
</dbReference>
<keyword evidence="6" id="KW-1185">Reference proteome</keyword>
<dbReference type="Gene3D" id="3.20.20.140">
    <property type="entry name" value="Metal-dependent hydrolases"/>
    <property type="match status" value="1"/>
</dbReference>
<dbReference type="EMBL" id="JAKVTV010000003">
    <property type="protein sequence ID" value="MCH4823823.1"/>
    <property type="molecule type" value="Genomic_DNA"/>
</dbReference>
<dbReference type="SUPFAM" id="SSF89550">
    <property type="entry name" value="PHP domain-like"/>
    <property type="match status" value="1"/>
</dbReference>
<dbReference type="InterPro" id="IPR016195">
    <property type="entry name" value="Pol/histidinol_Pase-like"/>
</dbReference>
<evidence type="ECO:0000256" key="4">
    <source>
        <dbReference type="ARBA" id="ARBA00051722"/>
    </source>
</evidence>
<protein>
    <recommendedName>
        <fullName evidence="2">protein-tyrosine-phosphatase</fullName>
        <ecNumber evidence="2">3.1.3.48</ecNumber>
    </recommendedName>
</protein>
<sequence>MFSIFRKNIYLVDLIDGITDFHNHVLPGIDDGAKDIDESVSLINGFKEIGVKNIIATPHVIGEYYPNTPETISKAYKLLVSEIESEILIGYSAEYMLDQHFLGILEKDEVITIRDKKILVEMSYFQPPLNLNEILFKIQNHSFSPILAHPERYAFYHSKDLAKYKDLKGRGCQFQLNMLSLSGHYGNGIQKIAFKLLEGNFIDFICSDAHRIDHIDKIKNIKVPEKFQSAIESSVENNKQLFI</sequence>
<evidence type="ECO:0000256" key="3">
    <source>
        <dbReference type="ARBA" id="ARBA00022801"/>
    </source>
</evidence>
<keyword evidence="3" id="KW-0378">Hydrolase</keyword>
<dbReference type="GO" id="GO:0030145">
    <property type="term" value="F:manganese ion binding"/>
    <property type="evidence" value="ECO:0007669"/>
    <property type="project" value="InterPro"/>
</dbReference>
<dbReference type="PANTHER" id="PTHR39181">
    <property type="entry name" value="TYROSINE-PROTEIN PHOSPHATASE YWQE"/>
    <property type="match status" value="1"/>
</dbReference>
<dbReference type="PANTHER" id="PTHR39181:SF1">
    <property type="entry name" value="TYROSINE-PROTEIN PHOSPHATASE YWQE"/>
    <property type="match status" value="1"/>
</dbReference>
<evidence type="ECO:0000313" key="6">
    <source>
        <dbReference type="Proteomes" id="UP001139226"/>
    </source>
</evidence>
<dbReference type="RefSeq" id="WP_240713990.1">
    <property type="nucleotide sequence ID" value="NZ_JAKVTV010000003.1"/>
</dbReference>
<dbReference type="AlphaFoldDB" id="A0A9X1V7F6"/>
<dbReference type="Pfam" id="PF19567">
    <property type="entry name" value="CpsB_CapC"/>
    <property type="match status" value="1"/>
</dbReference>
<evidence type="ECO:0000313" key="5">
    <source>
        <dbReference type="EMBL" id="MCH4823823.1"/>
    </source>
</evidence>
<comment type="similarity">
    <text evidence="1">Belongs to the metallo-dependent hydrolases superfamily. CpsB/CapC family.</text>
</comment>
<evidence type="ECO:0000256" key="1">
    <source>
        <dbReference type="ARBA" id="ARBA00005750"/>
    </source>
</evidence>
<dbReference type="InterPro" id="IPR016667">
    <property type="entry name" value="Caps_polysacc_synth_CpsB/CapC"/>
</dbReference>
<name>A0A9X1V7F6_9FLAO</name>
<reference evidence="5" key="1">
    <citation type="submission" date="2022-03" db="EMBL/GenBank/DDBJ databases">
        <title>Gramella crocea sp. nov., isolated from activated sludge of a seafood processing plant.</title>
        <authorList>
            <person name="Zhang X."/>
        </authorList>
    </citation>
    <scope>NUCLEOTIDE SEQUENCE</scope>
    <source>
        <strain evidence="5">YJ019</strain>
    </source>
</reference>